<feature type="region of interest" description="Disordered" evidence="2">
    <location>
        <begin position="39"/>
        <end position="128"/>
    </location>
</feature>
<dbReference type="PANTHER" id="PTHR47251">
    <property type="entry name" value="FINGER DOMAIN PROTEIN, PUTATIVE (AFU_ORTHOLOGUE AFUA_3G04180)-RELATED"/>
    <property type="match status" value="1"/>
</dbReference>
<organism evidence="4 5">
    <name type="scientific">Pseudovirgaria hyperparasitica</name>
    <dbReference type="NCBI Taxonomy" id="470096"/>
    <lineage>
        <taxon>Eukaryota</taxon>
        <taxon>Fungi</taxon>
        <taxon>Dikarya</taxon>
        <taxon>Ascomycota</taxon>
        <taxon>Pezizomycotina</taxon>
        <taxon>Dothideomycetes</taxon>
        <taxon>Dothideomycetes incertae sedis</taxon>
        <taxon>Acrospermales</taxon>
        <taxon>Acrospermaceae</taxon>
        <taxon>Pseudovirgaria</taxon>
    </lineage>
</organism>
<dbReference type="AlphaFoldDB" id="A0A6A6WH74"/>
<keyword evidence="1" id="KW-0863">Zinc-finger</keyword>
<gene>
    <name evidence="4" type="ORF">EJ05DRAFT_536197</name>
</gene>
<sequence>MPPRNYVNPAPQTESARDAARNFFCDLCQKAYARQPELDSHLTSYEHNHQKRLQDLKEASRDPGRTERQRRKENAEAGLVRLDLDGAKKAVNDANPSVEKKKGGFKPMTMKRNDDKSSQQSAAPKPGFKRIGGAAVQAEEPKSIFDDLGYEVYDPRYPTECDEI</sequence>
<dbReference type="InterPro" id="IPR013087">
    <property type="entry name" value="Znf_C2H2_type"/>
</dbReference>
<dbReference type="InterPro" id="IPR036236">
    <property type="entry name" value="Znf_C2H2_sf"/>
</dbReference>
<evidence type="ECO:0000256" key="2">
    <source>
        <dbReference type="SAM" id="MobiDB-lite"/>
    </source>
</evidence>
<dbReference type="GO" id="GO:0008270">
    <property type="term" value="F:zinc ion binding"/>
    <property type="evidence" value="ECO:0007669"/>
    <property type="project" value="UniProtKB-KW"/>
</dbReference>
<keyword evidence="5" id="KW-1185">Reference proteome</keyword>
<dbReference type="OrthoDB" id="4822at2759"/>
<name>A0A6A6WH74_9PEZI</name>
<evidence type="ECO:0000259" key="3">
    <source>
        <dbReference type="PROSITE" id="PS50157"/>
    </source>
</evidence>
<accession>A0A6A6WH74</accession>
<dbReference type="PROSITE" id="PS00028">
    <property type="entry name" value="ZINC_FINGER_C2H2_1"/>
    <property type="match status" value="1"/>
</dbReference>
<dbReference type="PANTHER" id="PTHR47251:SF1">
    <property type="entry name" value="FINGER DOMAIN PROTEIN, PUTATIVE (AFU_ORTHOLOGUE AFUA_3G04180)-RELATED"/>
    <property type="match status" value="1"/>
</dbReference>
<dbReference type="RefSeq" id="XP_033603871.1">
    <property type="nucleotide sequence ID" value="XM_033749296.1"/>
</dbReference>
<keyword evidence="1" id="KW-0862">Zinc</keyword>
<evidence type="ECO:0000313" key="4">
    <source>
        <dbReference type="EMBL" id="KAF2761420.1"/>
    </source>
</evidence>
<dbReference type="PROSITE" id="PS50157">
    <property type="entry name" value="ZINC_FINGER_C2H2_2"/>
    <property type="match status" value="1"/>
</dbReference>
<feature type="compositionally biased region" description="Basic and acidic residues" evidence="2">
    <location>
        <begin position="82"/>
        <end position="91"/>
    </location>
</feature>
<dbReference type="Proteomes" id="UP000799437">
    <property type="component" value="Unassembled WGS sequence"/>
</dbReference>
<dbReference type="SUPFAM" id="SSF57667">
    <property type="entry name" value="beta-beta-alpha zinc fingers"/>
    <property type="match status" value="1"/>
</dbReference>
<evidence type="ECO:0000256" key="1">
    <source>
        <dbReference type="PROSITE-ProRule" id="PRU00042"/>
    </source>
</evidence>
<reference evidence="4" key="1">
    <citation type="journal article" date="2020" name="Stud. Mycol.">
        <title>101 Dothideomycetes genomes: a test case for predicting lifestyles and emergence of pathogens.</title>
        <authorList>
            <person name="Haridas S."/>
            <person name="Albert R."/>
            <person name="Binder M."/>
            <person name="Bloem J."/>
            <person name="Labutti K."/>
            <person name="Salamov A."/>
            <person name="Andreopoulos B."/>
            <person name="Baker S."/>
            <person name="Barry K."/>
            <person name="Bills G."/>
            <person name="Bluhm B."/>
            <person name="Cannon C."/>
            <person name="Castanera R."/>
            <person name="Culley D."/>
            <person name="Daum C."/>
            <person name="Ezra D."/>
            <person name="Gonzalez J."/>
            <person name="Henrissat B."/>
            <person name="Kuo A."/>
            <person name="Liang C."/>
            <person name="Lipzen A."/>
            <person name="Lutzoni F."/>
            <person name="Magnuson J."/>
            <person name="Mondo S."/>
            <person name="Nolan M."/>
            <person name="Ohm R."/>
            <person name="Pangilinan J."/>
            <person name="Park H.-J."/>
            <person name="Ramirez L."/>
            <person name="Alfaro M."/>
            <person name="Sun H."/>
            <person name="Tritt A."/>
            <person name="Yoshinaga Y."/>
            <person name="Zwiers L.-H."/>
            <person name="Turgeon B."/>
            <person name="Goodwin S."/>
            <person name="Spatafora J."/>
            <person name="Crous P."/>
            <person name="Grigoriev I."/>
        </authorList>
    </citation>
    <scope>NUCLEOTIDE SEQUENCE</scope>
    <source>
        <strain evidence="4">CBS 121739</strain>
    </source>
</reference>
<keyword evidence="1" id="KW-0479">Metal-binding</keyword>
<proteinExistence type="predicted"/>
<feature type="domain" description="C2H2-type" evidence="3">
    <location>
        <begin position="23"/>
        <end position="52"/>
    </location>
</feature>
<dbReference type="EMBL" id="ML996567">
    <property type="protein sequence ID" value="KAF2761420.1"/>
    <property type="molecule type" value="Genomic_DNA"/>
</dbReference>
<feature type="compositionally biased region" description="Basic and acidic residues" evidence="2">
    <location>
        <begin position="39"/>
        <end position="75"/>
    </location>
</feature>
<protein>
    <submittedName>
        <fullName evidence="4">Zinc finger domain-containing protein</fullName>
    </submittedName>
</protein>
<dbReference type="GeneID" id="54490350"/>
<evidence type="ECO:0000313" key="5">
    <source>
        <dbReference type="Proteomes" id="UP000799437"/>
    </source>
</evidence>